<organism evidence="1">
    <name type="scientific">Tanacetum cinerariifolium</name>
    <name type="common">Dalmatian daisy</name>
    <name type="synonym">Chrysanthemum cinerariifolium</name>
    <dbReference type="NCBI Taxonomy" id="118510"/>
    <lineage>
        <taxon>Eukaryota</taxon>
        <taxon>Viridiplantae</taxon>
        <taxon>Streptophyta</taxon>
        <taxon>Embryophyta</taxon>
        <taxon>Tracheophyta</taxon>
        <taxon>Spermatophyta</taxon>
        <taxon>Magnoliopsida</taxon>
        <taxon>eudicotyledons</taxon>
        <taxon>Gunneridae</taxon>
        <taxon>Pentapetalae</taxon>
        <taxon>asterids</taxon>
        <taxon>campanulids</taxon>
        <taxon>Asterales</taxon>
        <taxon>Asteraceae</taxon>
        <taxon>Asteroideae</taxon>
        <taxon>Anthemideae</taxon>
        <taxon>Anthemidinae</taxon>
        <taxon>Tanacetum</taxon>
    </lineage>
</organism>
<dbReference type="EMBL" id="BKCJ010006287">
    <property type="protein sequence ID" value="GEU71323.1"/>
    <property type="molecule type" value="Genomic_DNA"/>
</dbReference>
<name>A0A6L2MBH4_TANCI</name>
<gene>
    <name evidence="1" type="ORF">Tci_043301</name>
</gene>
<evidence type="ECO:0000313" key="1">
    <source>
        <dbReference type="EMBL" id="GEU71323.1"/>
    </source>
</evidence>
<comment type="caution">
    <text evidence="1">The sequence shown here is derived from an EMBL/GenBank/DDBJ whole genome shotgun (WGS) entry which is preliminary data.</text>
</comment>
<dbReference type="GO" id="GO:0030686">
    <property type="term" value="C:90S preribosome"/>
    <property type="evidence" value="ECO:0007669"/>
    <property type="project" value="TreeGrafter"/>
</dbReference>
<dbReference type="GO" id="GO:0034455">
    <property type="term" value="C:t-UTP complex"/>
    <property type="evidence" value="ECO:0007669"/>
    <property type="project" value="TreeGrafter"/>
</dbReference>
<dbReference type="InterPro" id="IPR040191">
    <property type="entry name" value="UTP10"/>
</dbReference>
<dbReference type="GO" id="GO:0000462">
    <property type="term" value="P:maturation of SSU-rRNA from tricistronic rRNA transcript (SSU-rRNA, 5.8S rRNA, LSU-rRNA)"/>
    <property type="evidence" value="ECO:0007669"/>
    <property type="project" value="TreeGrafter"/>
</dbReference>
<dbReference type="PANTHER" id="PTHR13457">
    <property type="entry name" value="BAP28"/>
    <property type="match status" value="1"/>
</dbReference>
<accession>A0A6L2MBH4</accession>
<sequence>MQLILSDTNFLSEFWATLLSSGHHSLLVPQSVGESYDRPKKDSILKFILSSALLLSPYGVLKVLSLLKGLGSQVLLIKEVDSLLKDLLGRRNKSHHQTLSRVEVKILCLLLELTSAAGVHAVDSFILKSL</sequence>
<dbReference type="AlphaFoldDB" id="A0A6L2MBH4"/>
<dbReference type="GO" id="GO:0030515">
    <property type="term" value="F:snoRNA binding"/>
    <property type="evidence" value="ECO:0007669"/>
    <property type="project" value="TreeGrafter"/>
</dbReference>
<reference evidence="1" key="1">
    <citation type="journal article" date="2019" name="Sci. Rep.">
        <title>Draft genome of Tanacetum cinerariifolium, the natural source of mosquito coil.</title>
        <authorList>
            <person name="Yamashiro T."/>
            <person name="Shiraishi A."/>
            <person name="Satake H."/>
            <person name="Nakayama K."/>
        </authorList>
    </citation>
    <scope>NUCLEOTIDE SEQUENCE</scope>
</reference>
<proteinExistence type="predicted"/>
<protein>
    <submittedName>
        <fullName evidence="1">Uncharacterized protein</fullName>
    </submittedName>
</protein>
<dbReference type="GO" id="GO:0032040">
    <property type="term" value="C:small-subunit processome"/>
    <property type="evidence" value="ECO:0007669"/>
    <property type="project" value="TreeGrafter"/>
</dbReference>
<dbReference type="PANTHER" id="PTHR13457:SF1">
    <property type="entry name" value="HEAT REPEAT-CONTAINING PROTEIN 1"/>
    <property type="match status" value="1"/>
</dbReference>
<dbReference type="GO" id="GO:0045943">
    <property type="term" value="P:positive regulation of transcription by RNA polymerase I"/>
    <property type="evidence" value="ECO:0007669"/>
    <property type="project" value="TreeGrafter"/>
</dbReference>